<feature type="signal peptide" evidence="3">
    <location>
        <begin position="1"/>
        <end position="22"/>
    </location>
</feature>
<dbReference type="AlphaFoldDB" id="A0A0G0AMV5"/>
<dbReference type="Pfam" id="PF04478">
    <property type="entry name" value="Mid2"/>
    <property type="match status" value="1"/>
</dbReference>
<dbReference type="Proteomes" id="UP000034112">
    <property type="component" value="Unassembled WGS sequence"/>
</dbReference>
<keyword evidence="2" id="KW-0472">Membrane</keyword>
<feature type="compositionally biased region" description="Basic and acidic residues" evidence="1">
    <location>
        <begin position="165"/>
        <end position="175"/>
    </location>
</feature>
<dbReference type="OrthoDB" id="5425782at2759"/>
<comment type="caution">
    <text evidence="5">The sequence shown here is derived from an EMBL/GenBank/DDBJ whole genome shotgun (WGS) entry which is preliminary data.</text>
</comment>
<feature type="region of interest" description="Disordered" evidence="1">
    <location>
        <begin position="278"/>
        <end position="309"/>
    </location>
</feature>
<evidence type="ECO:0000313" key="5">
    <source>
        <dbReference type="EMBL" id="KKP05944.1"/>
    </source>
</evidence>
<protein>
    <recommendedName>
        <fullName evidence="4">Mid2 domain-containing protein</fullName>
    </recommendedName>
</protein>
<feature type="transmembrane region" description="Helical" evidence="2">
    <location>
        <begin position="230"/>
        <end position="251"/>
    </location>
</feature>
<keyword evidence="2" id="KW-1133">Transmembrane helix</keyword>
<organism evidence="5 6">
    <name type="scientific">Trichoderma harzianum</name>
    <name type="common">Hypocrea lixii</name>
    <dbReference type="NCBI Taxonomy" id="5544"/>
    <lineage>
        <taxon>Eukaryota</taxon>
        <taxon>Fungi</taxon>
        <taxon>Dikarya</taxon>
        <taxon>Ascomycota</taxon>
        <taxon>Pezizomycotina</taxon>
        <taxon>Sordariomycetes</taxon>
        <taxon>Hypocreomycetidae</taxon>
        <taxon>Hypocreales</taxon>
        <taxon>Hypocreaceae</taxon>
        <taxon>Trichoderma</taxon>
    </lineage>
</organism>
<accession>A0A0G0AMV5</accession>
<feature type="chain" id="PRO_5002531136" description="Mid2 domain-containing protein" evidence="3">
    <location>
        <begin position="23"/>
        <end position="309"/>
    </location>
</feature>
<dbReference type="InterPro" id="IPR007567">
    <property type="entry name" value="Mid2_dom"/>
</dbReference>
<keyword evidence="2" id="KW-0812">Transmembrane</keyword>
<dbReference type="EMBL" id="JOKZ01000037">
    <property type="protein sequence ID" value="KKP05944.1"/>
    <property type="molecule type" value="Genomic_DNA"/>
</dbReference>
<gene>
    <name evidence="5" type="ORF">THAR02_01983</name>
</gene>
<feature type="compositionally biased region" description="Polar residues" evidence="1">
    <location>
        <begin position="281"/>
        <end position="309"/>
    </location>
</feature>
<reference evidence="6" key="1">
    <citation type="journal article" date="2015" name="Genome Announc.">
        <title>Draft whole-genome sequence of the biocontrol agent Trichoderma harzianum T6776.</title>
        <authorList>
            <person name="Baroncelli R."/>
            <person name="Piaggeschi G."/>
            <person name="Fiorini L."/>
            <person name="Bertolini E."/>
            <person name="Zapparata A."/>
            <person name="Pe M.E."/>
            <person name="Sarrocco S."/>
            <person name="Vannacci G."/>
        </authorList>
    </citation>
    <scope>NUCLEOTIDE SEQUENCE [LARGE SCALE GENOMIC DNA]</scope>
    <source>
        <strain evidence="6">T6776</strain>
    </source>
</reference>
<proteinExistence type="predicted"/>
<sequence length="309" mass="31470">MYSSRLISVLVVVVSILCMAQATWWDNQKVHHRGLIRRADSISEALNGLTGSSSPSSPPPESSTPSPPPAQSSSSPSADPTSSDEGQSSTSAPPSSTPPPDSSSSTTPAPGGTTSSPSSTSAGSTSAPSDSTTPSASTPSTTPPPQSTSSSDKGSSENTTSAGGDNKDGSSDKSEQQTTYVSTKVEVVVKTNSDGSKQTQTTTTMTTETAALNAENSKATGMSVQTRNTIIGVVVGVGGAIILGTLILVAFRVWGRKKHAEEADGLMAYNADIVAAEKSPRGSSSGGQRNPFQSTLENYHQPVNASANF</sequence>
<name>A0A0G0AMV5_TRIHA</name>
<evidence type="ECO:0000256" key="1">
    <source>
        <dbReference type="SAM" id="MobiDB-lite"/>
    </source>
</evidence>
<keyword evidence="3" id="KW-0732">Signal</keyword>
<feature type="compositionally biased region" description="Pro residues" evidence="1">
    <location>
        <begin position="56"/>
        <end position="70"/>
    </location>
</feature>
<evidence type="ECO:0000313" key="6">
    <source>
        <dbReference type="Proteomes" id="UP000034112"/>
    </source>
</evidence>
<feature type="region of interest" description="Disordered" evidence="1">
    <location>
        <begin position="46"/>
        <end position="180"/>
    </location>
</feature>
<evidence type="ECO:0000256" key="3">
    <source>
        <dbReference type="SAM" id="SignalP"/>
    </source>
</evidence>
<dbReference type="OMA" id="LDQYHKP"/>
<feature type="compositionally biased region" description="Low complexity" evidence="1">
    <location>
        <begin position="71"/>
        <end position="94"/>
    </location>
</feature>
<evidence type="ECO:0000259" key="4">
    <source>
        <dbReference type="Pfam" id="PF04478"/>
    </source>
</evidence>
<evidence type="ECO:0000256" key="2">
    <source>
        <dbReference type="SAM" id="Phobius"/>
    </source>
</evidence>
<feature type="domain" description="Mid2" evidence="4">
    <location>
        <begin position="199"/>
        <end position="251"/>
    </location>
</feature>
<feature type="compositionally biased region" description="Low complexity" evidence="1">
    <location>
        <begin position="102"/>
        <end position="140"/>
    </location>
</feature>